<protein>
    <recommendedName>
        <fullName evidence="1">DnaB/C C-terminal domain-containing protein</fullName>
    </recommendedName>
</protein>
<dbReference type="InterPro" id="IPR034829">
    <property type="entry name" value="DnaD-like_sf"/>
</dbReference>
<gene>
    <name evidence="2" type="ORF">S12H4_55696</name>
</gene>
<evidence type="ECO:0000259" key="1">
    <source>
        <dbReference type="Pfam" id="PF07261"/>
    </source>
</evidence>
<reference evidence="2" key="1">
    <citation type="journal article" date="2014" name="Front. Microbiol.">
        <title>High frequency of phylogenetically diverse reductive dehalogenase-homologous genes in deep subseafloor sedimentary metagenomes.</title>
        <authorList>
            <person name="Kawai M."/>
            <person name="Futagami T."/>
            <person name="Toyoda A."/>
            <person name="Takaki Y."/>
            <person name="Nishi S."/>
            <person name="Hori S."/>
            <person name="Arai W."/>
            <person name="Tsubouchi T."/>
            <person name="Morono Y."/>
            <person name="Uchiyama I."/>
            <person name="Ito T."/>
            <person name="Fujiyama A."/>
            <person name="Inagaki F."/>
            <person name="Takami H."/>
        </authorList>
    </citation>
    <scope>NUCLEOTIDE SEQUENCE</scope>
    <source>
        <strain evidence="2">Expedition CK06-06</strain>
    </source>
</reference>
<proteinExistence type="predicted"/>
<feature type="non-terminal residue" evidence="2">
    <location>
        <position position="1"/>
    </location>
</feature>
<dbReference type="NCBIfam" id="TIGR01446">
    <property type="entry name" value="DnaD_dom"/>
    <property type="match status" value="1"/>
</dbReference>
<feature type="non-terminal residue" evidence="2">
    <location>
        <position position="220"/>
    </location>
</feature>
<dbReference type="Gene3D" id="1.10.10.630">
    <property type="entry name" value="DnaD domain-like"/>
    <property type="match status" value="1"/>
</dbReference>
<accession>X1VW86</accession>
<dbReference type="EMBL" id="BARW01035759">
    <property type="protein sequence ID" value="GAJ22651.1"/>
    <property type="molecule type" value="Genomic_DNA"/>
</dbReference>
<dbReference type="AlphaFoldDB" id="X1VW86"/>
<feature type="domain" description="DnaB/C C-terminal" evidence="1">
    <location>
        <begin position="144"/>
        <end position="205"/>
    </location>
</feature>
<dbReference type="Pfam" id="PF07261">
    <property type="entry name" value="DnaB_2"/>
    <property type="match status" value="1"/>
</dbReference>
<comment type="caution">
    <text evidence="2">The sequence shown here is derived from an EMBL/GenBank/DDBJ whole genome shotgun (WGS) entry which is preliminary data.</text>
</comment>
<name>X1VW86_9ZZZZ</name>
<organism evidence="2">
    <name type="scientific">marine sediment metagenome</name>
    <dbReference type="NCBI Taxonomy" id="412755"/>
    <lineage>
        <taxon>unclassified sequences</taxon>
        <taxon>metagenomes</taxon>
        <taxon>ecological metagenomes</taxon>
    </lineage>
</organism>
<dbReference type="SUPFAM" id="SSF158499">
    <property type="entry name" value="DnaD domain-like"/>
    <property type="match status" value="1"/>
</dbReference>
<dbReference type="InterPro" id="IPR006343">
    <property type="entry name" value="DnaB/C_C"/>
</dbReference>
<evidence type="ECO:0000313" key="2">
    <source>
        <dbReference type="EMBL" id="GAJ22651.1"/>
    </source>
</evidence>
<sequence length="220" mass="24443">LFIYLWTNDHCNQAGLYHITLKTISDEALFSKDELPELLNSLVPKVKWYPEENLVWVKNFIKRQSKSPKFLIAVAKSLTTVHNNGAIAELLEYNSRRYSISIPYPYTTSTVSIPSKAAAAAKAVSVTNKGVGGGEDAELAEISRLYEENIGALTPVAADRLRDIVERYPPGWFGEALKEAVGAGARNLKYIEAILNRWEVEGFKAPKKGAEGEQRGFLLD</sequence>